<keyword evidence="5 7" id="KW-1133">Transmembrane helix</keyword>
<sequence>MGETINLKLLLKIIKKRLFLISSVMIFGAGVGFILSFYILQPVYHAETQILVNQKISGQDGYVWSQWETELQLIDTYNVIIKSPAIIDKVISELDLNITSKELSEQISVTNEDNSKVVNLIVEDPAPELAVHIANTVASVFKNEIPNLMSVDNINILSEATLSENPSPIKPNKILIIAIAITMGLIIGVGLVLTLELIDTRVRSEQEVEDLLGLPIIGTIRTVTEKDFNITSTLPSRKRREK</sequence>
<feature type="transmembrane region" description="Helical" evidence="7">
    <location>
        <begin position="18"/>
        <end position="40"/>
    </location>
</feature>
<feature type="domain" description="Tyrosine-protein kinase G-rich" evidence="9">
    <location>
        <begin position="147"/>
        <end position="194"/>
    </location>
</feature>
<proteinExistence type="inferred from homology"/>
<evidence type="ECO:0000256" key="2">
    <source>
        <dbReference type="ARBA" id="ARBA00006683"/>
    </source>
</evidence>
<feature type="transmembrane region" description="Helical" evidence="7">
    <location>
        <begin position="174"/>
        <end position="195"/>
    </location>
</feature>
<dbReference type="GO" id="GO:0004713">
    <property type="term" value="F:protein tyrosine kinase activity"/>
    <property type="evidence" value="ECO:0007669"/>
    <property type="project" value="TreeGrafter"/>
</dbReference>
<evidence type="ECO:0000256" key="4">
    <source>
        <dbReference type="ARBA" id="ARBA00022692"/>
    </source>
</evidence>
<dbReference type="InterPro" id="IPR050445">
    <property type="entry name" value="Bact_polysacc_biosynth/exp"/>
</dbReference>
<dbReference type="PANTHER" id="PTHR32309">
    <property type="entry name" value="TYROSINE-PROTEIN KINASE"/>
    <property type="match status" value="1"/>
</dbReference>
<dbReference type="Proteomes" id="UP000030595">
    <property type="component" value="Unassembled WGS sequence"/>
</dbReference>
<evidence type="ECO:0000313" key="11">
    <source>
        <dbReference type="Proteomes" id="UP000030595"/>
    </source>
</evidence>
<keyword evidence="3" id="KW-1003">Cell membrane</keyword>
<dbReference type="GO" id="GO:0005886">
    <property type="term" value="C:plasma membrane"/>
    <property type="evidence" value="ECO:0007669"/>
    <property type="project" value="UniProtKB-SubCell"/>
</dbReference>
<name>A0A0A3J2G5_9BACL</name>
<keyword evidence="6 7" id="KW-0472">Membrane</keyword>
<evidence type="ECO:0000259" key="9">
    <source>
        <dbReference type="Pfam" id="PF13807"/>
    </source>
</evidence>
<comment type="subcellular location">
    <subcellularLocation>
        <location evidence="1">Cell membrane</location>
        <topology evidence="1">Multi-pass membrane protein</topology>
    </subcellularLocation>
</comment>
<evidence type="ECO:0000256" key="5">
    <source>
        <dbReference type="ARBA" id="ARBA00022989"/>
    </source>
</evidence>
<evidence type="ECO:0000256" key="7">
    <source>
        <dbReference type="SAM" id="Phobius"/>
    </source>
</evidence>
<dbReference type="OrthoDB" id="2360475at2"/>
<evidence type="ECO:0000256" key="3">
    <source>
        <dbReference type="ARBA" id="ARBA00022475"/>
    </source>
</evidence>
<dbReference type="InterPro" id="IPR032807">
    <property type="entry name" value="GNVR"/>
</dbReference>
<comment type="caution">
    <text evidence="10">The sequence shown here is derived from an EMBL/GenBank/DDBJ whole genome shotgun (WGS) entry which is preliminary data.</text>
</comment>
<keyword evidence="4 7" id="KW-0812">Transmembrane</keyword>
<dbReference type="RefSeq" id="WP_036174425.1">
    <property type="nucleotide sequence ID" value="NZ_AVCZ01000009.1"/>
</dbReference>
<dbReference type="Pfam" id="PF02706">
    <property type="entry name" value="Wzz"/>
    <property type="match status" value="1"/>
</dbReference>
<accession>A0A0A3J2G5</accession>
<evidence type="ECO:0000259" key="8">
    <source>
        <dbReference type="Pfam" id="PF02706"/>
    </source>
</evidence>
<feature type="domain" description="Polysaccharide chain length determinant N-terminal" evidence="8">
    <location>
        <begin position="3"/>
        <end position="94"/>
    </location>
</feature>
<dbReference type="AlphaFoldDB" id="A0A0A3J2G5"/>
<comment type="similarity">
    <text evidence="2">Belongs to the CpsC/CapA family.</text>
</comment>
<dbReference type="InterPro" id="IPR003856">
    <property type="entry name" value="LPS_length_determ_N"/>
</dbReference>
<keyword evidence="11" id="KW-1185">Reference proteome</keyword>
<dbReference type="eggNOG" id="COG3944">
    <property type="taxonomic scope" value="Bacteria"/>
</dbReference>
<evidence type="ECO:0000256" key="1">
    <source>
        <dbReference type="ARBA" id="ARBA00004651"/>
    </source>
</evidence>
<evidence type="ECO:0000256" key="6">
    <source>
        <dbReference type="ARBA" id="ARBA00023136"/>
    </source>
</evidence>
<reference evidence="10 11" key="1">
    <citation type="submission" date="2014-02" db="EMBL/GenBank/DDBJ databases">
        <title>Draft genome sequence of Lysinibacillus massiliensis CCUG 49529.</title>
        <authorList>
            <person name="Zhang F."/>
            <person name="Wang G."/>
            <person name="Zhang L."/>
        </authorList>
    </citation>
    <scope>NUCLEOTIDE SEQUENCE [LARGE SCALE GENOMIC DNA]</scope>
    <source>
        <strain evidence="10 11">CCUG 49529</strain>
    </source>
</reference>
<gene>
    <name evidence="10" type="ORF">CD30_07125</name>
</gene>
<protein>
    <submittedName>
        <fullName evidence="10">Capsular biosynthesis protein</fullName>
    </submittedName>
</protein>
<dbReference type="PANTHER" id="PTHR32309:SF13">
    <property type="entry name" value="FERRIC ENTEROBACTIN TRANSPORT PROTEIN FEPE"/>
    <property type="match status" value="1"/>
</dbReference>
<evidence type="ECO:0000313" key="10">
    <source>
        <dbReference type="EMBL" id="KGR91209.1"/>
    </source>
</evidence>
<dbReference type="EMBL" id="JPVQ01000009">
    <property type="protein sequence ID" value="KGR91209.1"/>
    <property type="molecule type" value="Genomic_DNA"/>
</dbReference>
<organism evidence="10 11">
    <name type="scientific">Ureibacillus massiliensis 4400831 = CIP 108448 = CCUG 49529</name>
    <dbReference type="NCBI Taxonomy" id="1211035"/>
    <lineage>
        <taxon>Bacteria</taxon>
        <taxon>Bacillati</taxon>
        <taxon>Bacillota</taxon>
        <taxon>Bacilli</taxon>
        <taxon>Bacillales</taxon>
        <taxon>Caryophanaceae</taxon>
        <taxon>Ureibacillus</taxon>
    </lineage>
</organism>
<dbReference type="Pfam" id="PF13807">
    <property type="entry name" value="GNVR"/>
    <property type="match status" value="1"/>
</dbReference>